<keyword evidence="6" id="KW-0411">Iron-sulfur</keyword>
<dbReference type="SFLD" id="SFLDG01387">
    <property type="entry name" value="BtrN-like_SPASM_domain_contain"/>
    <property type="match status" value="1"/>
</dbReference>
<dbReference type="CDD" id="cd01335">
    <property type="entry name" value="Radical_SAM"/>
    <property type="match status" value="1"/>
</dbReference>
<keyword evidence="3" id="KW-0949">S-adenosyl-L-methionine</keyword>
<proteinExistence type="predicted"/>
<evidence type="ECO:0000256" key="2">
    <source>
        <dbReference type="ARBA" id="ARBA00022485"/>
    </source>
</evidence>
<comment type="cofactor">
    <cofactor evidence="1">
        <name>[4Fe-4S] cluster</name>
        <dbReference type="ChEBI" id="CHEBI:49883"/>
    </cofactor>
</comment>
<name>A0A7Z7AY36_9EURY</name>
<evidence type="ECO:0000256" key="3">
    <source>
        <dbReference type="ARBA" id="ARBA00022691"/>
    </source>
</evidence>
<dbReference type="Pfam" id="PF04055">
    <property type="entry name" value="Radical_SAM"/>
    <property type="match status" value="1"/>
</dbReference>
<dbReference type="InterPro" id="IPR007197">
    <property type="entry name" value="rSAM"/>
</dbReference>
<evidence type="ECO:0000313" key="10">
    <source>
        <dbReference type="Proteomes" id="UP000199259"/>
    </source>
</evidence>
<protein>
    <submittedName>
        <fullName evidence="9">Iron-sulfur cluster-binding domain-containing protein</fullName>
    </submittedName>
</protein>
<organism evidence="9 10">
    <name type="scientific">Methanolobus vulcani</name>
    <dbReference type="NCBI Taxonomy" id="38026"/>
    <lineage>
        <taxon>Archaea</taxon>
        <taxon>Methanobacteriati</taxon>
        <taxon>Methanobacteriota</taxon>
        <taxon>Stenosarchaea group</taxon>
        <taxon>Methanomicrobia</taxon>
        <taxon>Methanosarcinales</taxon>
        <taxon>Methanosarcinaceae</taxon>
        <taxon>Methanolobus</taxon>
    </lineage>
</organism>
<evidence type="ECO:0000256" key="1">
    <source>
        <dbReference type="ARBA" id="ARBA00001966"/>
    </source>
</evidence>
<dbReference type="InterPro" id="IPR013785">
    <property type="entry name" value="Aldolase_TIM"/>
</dbReference>
<keyword evidence="2" id="KW-0004">4Fe-4S</keyword>
<feature type="domain" description="4Fe4S-binding SPASM" evidence="8">
    <location>
        <begin position="207"/>
        <end position="276"/>
    </location>
</feature>
<keyword evidence="5" id="KW-0408">Iron</keyword>
<dbReference type="AlphaFoldDB" id="A0A7Z7AY36"/>
<dbReference type="Proteomes" id="UP000199259">
    <property type="component" value="Unassembled WGS sequence"/>
</dbReference>
<dbReference type="InterPro" id="IPR034391">
    <property type="entry name" value="AdoMet-like_SPASM_containing"/>
</dbReference>
<dbReference type="PANTHER" id="PTHR43787:SF3">
    <property type="entry name" value="ARYLSULFATASE REGULATORY PROTEIN"/>
    <property type="match status" value="1"/>
</dbReference>
<dbReference type="GO" id="GO:0051539">
    <property type="term" value="F:4 iron, 4 sulfur cluster binding"/>
    <property type="evidence" value="ECO:0007669"/>
    <property type="project" value="UniProtKB-KW"/>
</dbReference>
<dbReference type="SUPFAM" id="SSF102114">
    <property type="entry name" value="Radical SAM enzymes"/>
    <property type="match status" value="1"/>
</dbReference>
<dbReference type="RefSeq" id="WP_091709108.1">
    <property type="nucleotide sequence ID" value="NZ_FNCA01000002.1"/>
</dbReference>
<dbReference type="CDD" id="cd21109">
    <property type="entry name" value="SPASM"/>
    <property type="match status" value="1"/>
</dbReference>
<dbReference type="PANTHER" id="PTHR43787">
    <property type="entry name" value="FEMO COFACTOR BIOSYNTHESIS PROTEIN NIFB-RELATED"/>
    <property type="match status" value="1"/>
</dbReference>
<sequence>MIPINNEIRFETTTKCNYNCVICPRGTFTRNKETMSFELFKLLFDKVRFETKQYDTITFSGFGEPLLDEGLFEKIKYAKSKGFKVLILTNGSKLTVDTFKKLQYMNVDSIRISFYGISSSSYCRVHGISNIIMFEKVKQNLIDISEIKSHTQIILTYNIVDAINSSETQQWIDFWKERVDLVEVWKPHNWVNGKSYRQVQKDKLKTCGRPWNTPLQIQVDGTVNMCCFDYNGKLLLGDLKTDSLNDIFNSDAFQLILKCHENGNFEDSGLICENCDQRNSAKSDVMVYNSIFDVRDRVGKFSTTYTDLQTK</sequence>
<dbReference type="OrthoDB" id="5620at2157"/>
<feature type="domain" description="Radical SAM core" evidence="7">
    <location>
        <begin position="11"/>
        <end position="154"/>
    </location>
</feature>
<dbReference type="EMBL" id="FNCA01000002">
    <property type="protein sequence ID" value="SDF58205.1"/>
    <property type="molecule type" value="Genomic_DNA"/>
</dbReference>
<evidence type="ECO:0000313" key="9">
    <source>
        <dbReference type="EMBL" id="SDF58205.1"/>
    </source>
</evidence>
<keyword evidence="4" id="KW-0479">Metal-binding</keyword>
<evidence type="ECO:0000256" key="5">
    <source>
        <dbReference type="ARBA" id="ARBA00023004"/>
    </source>
</evidence>
<dbReference type="Gene3D" id="3.20.20.70">
    <property type="entry name" value="Aldolase class I"/>
    <property type="match status" value="1"/>
</dbReference>
<evidence type="ECO:0000256" key="4">
    <source>
        <dbReference type="ARBA" id="ARBA00022723"/>
    </source>
</evidence>
<evidence type="ECO:0000256" key="6">
    <source>
        <dbReference type="ARBA" id="ARBA00023014"/>
    </source>
</evidence>
<evidence type="ECO:0000259" key="7">
    <source>
        <dbReference type="Pfam" id="PF04055"/>
    </source>
</evidence>
<dbReference type="GO" id="GO:0003824">
    <property type="term" value="F:catalytic activity"/>
    <property type="evidence" value="ECO:0007669"/>
    <property type="project" value="InterPro"/>
</dbReference>
<evidence type="ECO:0000259" key="8">
    <source>
        <dbReference type="Pfam" id="PF13186"/>
    </source>
</evidence>
<gene>
    <name evidence="9" type="ORF">SAMN04488589_0948</name>
</gene>
<comment type="caution">
    <text evidence="9">The sequence shown here is derived from an EMBL/GenBank/DDBJ whole genome shotgun (WGS) entry which is preliminary data.</text>
</comment>
<dbReference type="GO" id="GO:0046872">
    <property type="term" value="F:metal ion binding"/>
    <property type="evidence" value="ECO:0007669"/>
    <property type="project" value="UniProtKB-KW"/>
</dbReference>
<dbReference type="InterPro" id="IPR058240">
    <property type="entry name" value="rSAM_sf"/>
</dbReference>
<accession>A0A7Z7AY36</accession>
<reference evidence="9 10" key="1">
    <citation type="submission" date="2016-10" db="EMBL/GenBank/DDBJ databases">
        <authorList>
            <person name="Varghese N."/>
            <person name="Submissions S."/>
        </authorList>
    </citation>
    <scope>NUCLEOTIDE SEQUENCE [LARGE SCALE GENOMIC DNA]</scope>
    <source>
        <strain evidence="9 10">PL 12/M</strain>
    </source>
</reference>
<keyword evidence="10" id="KW-1185">Reference proteome</keyword>
<dbReference type="SFLD" id="SFLDG01067">
    <property type="entry name" value="SPASM/twitch_domain_containing"/>
    <property type="match status" value="1"/>
</dbReference>
<dbReference type="InterPro" id="IPR023885">
    <property type="entry name" value="4Fe4S-binding_SPASM_dom"/>
</dbReference>
<dbReference type="Pfam" id="PF13186">
    <property type="entry name" value="SPASM"/>
    <property type="match status" value="1"/>
</dbReference>
<dbReference type="SFLD" id="SFLDS00029">
    <property type="entry name" value="Radical_SAM"/>
    <property type="match status" value="1"/>
</dbReference>